<dbReference type="Proteomes" id="UP000281955">
    <property type="component" value="Unassembled WGS sequence"/>
</dbReference>
<evidence type="ECO:0000256" key="1">
    <source>
        <dbReference type="SAM" id="Phobius"/>
    </source>
</evidence>
<dbReference type="AlphaFoldDB" id="A0A420XRZ0"/>
<feature type="transmembrane region" description="Helical" evidence="1">
    <location>
        <begin position="35"/>
        <end position="55"/>
    </location>
</feature>
<reference evidence="2 3" key="1">
    <citation type="submission" date="2018-10" db="EMBL/GenBank/DDBJ databases">
        <title>Genomic Encyclopedia of Archaeal and Bacterial Type Strains, Phase II (KMG-II): from individual species to whole genera.</title>
        <authorList>
            <person name="Goeker M."/>
        </authorList>
    </citation>
    <scope>NUCLEOTIDE SEQUENCE [LARGE SCALE GENOMIC DNA]</scope>
    <source>
        <strain evidence="2 3">RP-AC37</strain>
    </source>
</reference>
<evidence type="ECO:0000313" key="3">
    <source>
        <dbReference type="Proteomes" id="UP000281955"/>
    </source>
</evidence>
<gene>
    <name evidence="2" type="ORF">CLV35_1284</name>
</gene>
<accession>A0A420XRZ0</accession>
<comment type="caution">
    <text evidence="2">The sequence shown here is derived from an EMBL/GenBank/DDBJ whole genome shotgun (WGS) entry which is preliminary data.</text>
</comment>
<sequence length="58" mass="6488">MDDLTFGIVLLAVGTLGFLQDRWRKRRGKRPWGSFDDLLMWATAAIALIGLLVIIKSA</sequence>
<keyword evidence="3" id="KW-1185">Reference proteome</keyword>
<name>A0A420XRZ0_9ACTN</name>
<keyword evidence="1" id="KW-1133">Transmembrane helix</keyword>
<proteinExistence type="predicted"/>
<feature type="transmembrane region" description="Helical" evidence="1">
    <location>
        <begin position="6"/>
        <end position="23"/>
    </location>
</feature>
<keyword evidence="1" id="KW-0472">Membrane</keyword>
<dbReference type="EMBL" id="RBWV01000010">
    <property type="protein sequence ID" value="RKS77590.1"/>
    <property type="molecule type" value="Genomic_DNA"/>
</dbReference>
<organism evidence="2 3">
    <name type="scientific">Motilibacter peucedani</name>
    <dbReference type="NCBI Taxonomy" id="598650"/>
    <lineage>
        <taxon>Bacteria</taxon>
        <taxon>Bacillati</taxon>
        <taxon>Actinomycetota</taxon>
        <taxon>Actinomycetes</taxon>
        <taxon>Motilibacterales</taxon>
        <taxon>Motilibacteraceae</taxon>
        <taxon>Motilibacter</taxon>
    </lineage>
</organism>
<protein>
    <submittedName>
        <fullName evidence="2">Uncharacterized protein</fullName>
    </submittedName>
</protein>
<dbReference type="InParanoid" id="A0A420XRZ0"/>
<evidence type="ECO:0000313" key="2">
    <source>
        <dbReference type="EMBL" id="RKS77590.1"/>
    </source>
</evidence>
<keyword evidence="1" id="KW-0812">Transmembrane</keyword>